<comment type="caution">
    <text evidence="5">The sequence shown here is derived from an EMBL/GenBank/DDBJ whole genome shotgun (WGS) entry which is preliminary data.</text>
</comment>
<dbReference type="GO" id="GO:0030983">
    <property type="term" value="F:mismatched DNA binding"/>
    <property type="evidence" value="ECO:0007669"/>
    <property type="project" value="InterPro"/>
</dbReference>
<dbReference type="SUPFAM" id="SSF52540">
    <property type="entry name" value="P-loop containing nucleoside triphosphate hydrolases"/>
    <property type="match status" value="1"/>
</dbReference>
<dbReference type="SMART" id="SM00534">
    <property type="entry name" value="MUTSac"/>
    <property type="match status" value="1"/>
</dbReference>
<keyword evidence="1" id="KW-0547">Nucleotide-binding</keyword>
<proteinExistence type="predicted"/>
<accession>A0A081N180</accession>
<evidence type="ECO:0000313" key="5">
    <source>
        <dbReference type="EMBL" id="KEQ12203.1"/>
    </source>
</evidence>
<dbReference type="Gene3D" id="3.40.50.300">
    <property type="entry name" value="P-loop containing nucleotide triphosphate hydrolases"/>
    <property type="match status" value="1"/>
</dbReference>
<keyword evidence="6" id="KW-1185">Reference proteome</keyword>
<protein>
    <recommendedName>
        <fullName evidence="4">DNA mismatch repair proteins mutS family domain-containing protein</fullName>
    </recommendedName>
</protein>
<dbReference type="PANTHER" id="PTHR11361:SF99">
    <property type="entry name" value="DNA MISMATCH REPAIR PROTEIN"/>
    <property type="match status" value="1"/>
</dbReference>
<dbReference type="eggNOG" id="COG0249">
    <property type="taxonomic scope" value="Bacteria"/>
</dbReference>
<dbReference type="STRING" id="1137799.GZ78_27585"/>
<organism evidence="5 6">
    <name type="scientific">Endozoicomonas numazuensis</name>
    <dbReference type="NCBI Taxonomy" id="1137799"/>
    <lineage>
        <taxon>Bacteria</taxon>
        <taxon>Pseudomonadati</taxon>
        <taxon>Pseudomonadota</taxon>
        <taxon>Gammaproteobacteria</taxon>
        <taxon>Oceanospirillales</taxon>
        <taxon>Endozoicomonadaceae</taxon>
        <taxon>Endozoicomonas</taxon>
    </lineage>
</organism>
<keyword evidence="2" id="KW-0067">ATP-binding</keyword>
<dbReference type="Proteomes" id="UP000028073">
    <property type="component" value="Unassembled WGS sequence"/>
</dbReference>
<dbReference type="GO" id="GO:0005829">
    <property type="term" value="C:cytosol"/>
    <property type="evidence" value="ECO:0007669"/>
    <property type="project" value="TreeGrafter"/>
</dbReference>
<dbReference type="GO" id="GO:0006298">
    <property type="term" value="P:mismatch repair"/>
    <property type="evidence" value="ECO:0007669"/>
    <property type="project" value="InterPro"/>
</dbReference>
<evidence type="ECO:0000313" key="6">
    <source>
        <dbReference type="Proteomes" id="UP000028073"/>
    </source>
</evidence>
<reference evidence="5 6" key="1">
    <citation type="submission" date="2014-06" db="EMBL/GenBank/DDBJ databases">
        <title>Whole Genome Sequences of Three Symbiotic Endozoicomonas Bacteria.</title>
        <authorList>
            <person name="Neave M.J."/>
            <person name="Apprill A."/>
            <person name="Voolstra C.R."/>
        </authorList>
    </citation>
    <scope>NUCLEOTIDE SEQUENCE [LARGE SCALE GENOMIC DNA]</scope>
    <source>
        <strain evidence="5 6">DSM 25634</strain>
    </source>
</reference>
<dbReference type="GO" id="GO:0140664">
    <property type="term" value="F:ATP-dependent DNA damage sensor activity"/>
    <property type="evidence" value="ECO:0007669"/>
    <property type="project" value="InterPro"/>
</dbReference>
<dbReference type="AlphaFoldDB" id="A0A081N180"/>
<dbReference type="Pfam" id="PF00488">
    <property type="entry name" value="MutS_V"/>
    <property type="match status" value="1"/>
</dbReference>
<keyword evidence="3" id="KW-0238">DNA-binding</keyword>
<sequence>MGDIYLKSFNKDMEEDAPDLVDPANERFVSLINDPSGLAEQKAINKTEYQKREVLVRLLAAQISKIPKPVKLSPRIWEDNRVVGDERSERPSLLDNLFPSKTLAGEIYRALILAQPTSDHKVLQHQQTLVKEASQAAPTRKKALATLEELRPHEPEITSFFDPSDIIYSTAMQESLASYGYRSVLQKIYDGSAYALSWTLYIALKTWFGISTANVITAPFLLPRYLSCSFVLSITYVGFYISSAIALETFEYTLRQLNQKRNMTIYKALRVRLDALSQYLRIAMRLNDETELPEALRLDLTSYEKEAIDAFLYDSEWLIYKDPTASRYYITKAAETLRQSIELKKTIAKVLYQTAKMDLYLSISERMDSDAENQPGITFTEFSDQPAFIRALDLWNPAVDPDNAVTNNVLLGTKGSAPSPICYWSPTPTTCNAESEVAPNGLILSGSNASGKSTLMRALTINVLFLSQVVGIATAKSFETSFFHAAHSYMDKSDKTGDYSSYKGELQQALAVLKQAESMGNKKNMLACFDELLSSTNPRDGLKVIKKVLRALSRQLTTLSIISSHYDLKSLLTPEARDFALKHMHVKKTNGTLIRTFQLRDGQNEENSALYQLMEEFQFIPEIYEEIRNIAVAEGEIDE</sequence>
<evidence type="ECO:0000256" key="3">
    <source>
        <dbReference type="ARBA" id="ARBA00023125"/>
    </source>
</evidence>
<dbReference type="GO" id="GO:0005524">
    <property type="term" value="F:ATP binding"/>
    <property type="evidence" value="ECO:0007669"/>
    <property type="project" value="UniProtKB-KW"/>
</dbReference>
<feature type="domain" description="DNA mismatch repair proteins mutS family" evidence="4">
    <location>
        <begin position="439"/>
        <end position="632"/>
    </location>
</feature>
<evidence type="ECO:0000256" key="1">
    <source>
        <dbReference type="ARBA" id="ARBA00022741"/>
    </source>
</evidence>
<evidence type="ECO:0000259" key="4">
    <source>
        <dbReference type="SMART" id="SM00534"/>
    </source>
</evidence>
<dbReference type="InterPro" id="IPR027417">
    <property type="entry name" value="P-loop_NTPase"/>
</dbReference>
<evidence type="ECO:0000256" key="2">
    <source>
        <dbReference type="ARBA" id="ARBA00022840"/>
    </source>
</evidence>
<dbReference type="EMBL" id="JOKH01000010">
    <property type="protein sequence ID" value="KEQ12203.1"/>
    <property type="molecule type" value="Genomic_DNA"/>
</dbReference>
<dbReference type="PANTHER" id="PTHR11361">
    <property type="entry name" value="DNA MISMATCH REPAIR PROTEIN MUTS FAMILY MEMBER"/>
    <property type="match status" value="1"/>
</dbReference>
<name>A0A081N180_9GAMM</name>
<dbReference type="InterPro" id="IPR000432">
    <property type="entry name" value="DNA_mismatch_repair_MutS_C"/>
</dbReference>
<gene>
    <name evidence="5" type="ORF">GZ78_27585</name>
</gene>
<dbReference type="InterPro" id="IPR045076">
    <property type="entry name" value="MutS"/>
</dbReference>